<proteinExistence type="predicted"/>
<dbReference type="AlphaFoldDB" id="A0A9W8ZSK4"/>
<feature type="compositionally biased region" description="Basic and acidic residues" evidence="1">
    <location>
        <begin position="161"/>
        <end position="174"/>
    </location>
</feature>
<name>A0A9W8ZSK4_9AGAR</name>
<evidence type="ECO:0000256" key="1">
    <source>
        <dbReference type="SAM" id="MobiDB-lite"/>
    </source>
</evidence>
<gene>
    <name evidence="2" type="ORF">J3R30DRAFT_3610850</name>
</gene>
<protein>
    <submittedName>
        <fullName evidence="2">Uncharacterized protein</fullName>
    </submittedName>
</protein>
<comment type="caution">
    <text evidence="2">The sequence shown here is derived from an EMBL/GenBank/DDBJ whole genome shotgun (WGS) entry which is preliminary data.</text>
</comment>
<sequence>MRTDGEHSPFEEVNSVVNYEFGQPQNFVTIQQFLDDDNNRTSRLQCIVQGYMFEINWAANDHIFSLDVAVGYWKQTPSGLEFDMKLEEILSLDKEPATDVHGNPPAEVNTSATATGEGAGKRSRQAESREVKLGSPGAEHGKDSLNIGREGADIAQDTQIFDEKANETAVENKT</sequence>
<dbReference type="EMBL" id="JAOTPV010000075">
    <property type="protein sequence ID" value="KAJ4465570.1"/>
    <property type="molecule type" value="Genomic_DNA"/>
</dbReference>
<evidence type="ECO:0000313" key="3">
    <source>
        <dbReference type="Proteomes" id="UP001150266"/>
    </source>
</evidence>
<organism evidence="2 3">
    <name type="scientific">Lentinula aciculospora</name>
    <dbReference type="NCBI Taxonomy" id="153920"/>
    <lineage>
        <taxon>Eukaryota</taxon>
        <taxon>Fungi</taxon>
        <taxon>Dikarya</taxon>
        <taxon>Basidiomycota</taxon>
        <taxon>Agaricomycotina</taxon>
        <taxon>Agaricomycetes</taxon>
        <taxon>Agaricomycetidae</taxon>
        <taxon>Agaricales</taxon>
        <taxon>Marasmiineae</taxon>
        <taxon>Omphalotaceae</taxon>
        <taxon>Lentinula</taxon>
    </lineage>
</organism>
<keyword evidence="3" id="KW-1185">Reference proteome</keyword>
<reference evidence="2" key="1">
    <citation type="submission" date="2022-08" db="EMBL/GenBank/DDBJ databases">
        <title>A Global Phylogenomic Analysis of the Shiitake Genus Lentinula.</title>
        <authorList>
            <consortium name="DOE Joint Genome Institute"/>
            <person name="Sierra-Patev S."/>
            <person name="Min B."/>
            <person name="Naranjo-Ortiz M."/>
            <person name="Looney B."/>
            <person name="Konkel Z."/>
            <person name="Slot J.C."/>
            <person name="Sakamoto Y."/>
            <person name="Steenwyk J.L."/>
            <person name="Rokas A."/>
            <person name="Carro J."/>
            <person name="Camarero S."/>
            <person name="Ferreira P."/>
            <person name="Molpeceres G."/>
            <person name="Ruiz-Duenas F.J."/>
            <person name="Serrano A."/>
            <person name="Henrissat B."/>
            <person name="Drula E."/>
            <person name="Hughes K.W."/>
            <person name="Mata J.L."/>
            <person name="Ishikawa N.K."/>
            <person name="Vargas-Isla R."/>
            <person name="Ushijima S."/>
            <person name="Smith C.A."/>
            <person name="Ahrendt S."/>
            <person name="Andreopoulos W."/>
            <person name="He G."/>
            <person name="Labutti K."/>
            <person name="Lipzen A."/>
            <person name="Ng V."/>
            <person name="Riley R."/>
            <person name="Sandor L."/>
            <person name="Barry K."/>
            <person name="Martinez A.T."/>
            <person name="Xiao Y."/>
            <person name="Gibbons J.G."/>
            <person name="Terashima K."/>
            <person name="Grigoriev I.V."/>
            <person name="Hibbett D.S."/>
        </authorList>
    </citation>
    <scope>NUCLEOTIDE SEQUENCE</scope>
    <source>
        <strain evidence="2">JLM2183</strain>
    </source>
</reference>
<feature type="region of interest" description="Disordered" evidence="1">
    <location>
        <begin position="95"/>
        <end position="174"/>
    </location>
</feature>
<dbReference type="Proteomes" id="UP001150266">
    <property type="component" value="Unassembled WGS sequence"/>
</dbReference>
<accession>A0A9W8ZSK4</accession>
<evidence type="ECO:0000313" key="2">
    <source>
        <dbReference type="EMBL" id="KAJ4465570.1"/>
    </source>
</evidence>